<evidence type="ECO:0000313" key="1">
    <source>
        <dbReference type="EMBL" id="RAP74628.1"/>
    </source>
</evidence>
<dbReference type="Proteomes" id="UP000249260">
    <property type="component" value="Unassembled WGS sequence"/>
</dbReference>
<name>A0A328TVV2_9BACL</name>
<reference evidence="1 2" key="1">
    <citation type="submission" date="2018-06" db="EMBL/GenBank/DDBJ databases">
        <title>Paenibacillus montanisoli sp. nov., isolated from mountain area soil.</title>
        <authorList>
            <person name="Wu M."/>
        </authorList>
    </citation>
    <scope>NUCLEOTIDE SEQUENCE [LARGE SCALE GENOMIC DNA]</scope>
    <source>
        <strain evidence="1 2">RA17</strain>
    </source>
</reference>
<accession>A0A328TVV2</accession>
<sequence length="99" mass="11439">MNEIENHLSEAFEKFVMSPDPEISISGDVVTEIFEHADPLMQIDVMPENAERLLRNLGDDGLRVIDSQIEHEENKTVIKYTFNKNIELLIEEGRLHIPH</sequence>
<keyword evidence="2" id="KW-1185">Reference proteome</keyword>
<comment type="caution">
    <text evidence="1">The sequence shown here is derived from an EMBL/GenBank/DDBJ whole genome shotgun (WGS) entry which is preliminary data.</text>
</comment>
<dbReference type="RefSeq" id="WP_112884416.1">
    <property type="nucleotide sequence ID" value="NZ_QLUW01000004.1"/>
</dbReference>
<gene>
    <name evidence="1" type="ORF">DL346_21480</name>
</gene>
<dbReference type="AlphaFoldDB" id="A0A328TVV2"/>
<dbReference type="EMBL" id="QLUW01000004">
    <property type="protein sequence ID" value="RAP74628.1"/>
    <property type="molecule type" value="Genomic_DNA"/>
</dbReference>
<organism evidence="1 2">
    <name type="scientific">Paenibacillus montanisoli</name>
    <dbReference type="NCBI Taxonomy" id="2081970"/>
    <lineage>
        <taxon>Bacteria</taxon>
        <taxon>Bacillati</taxon>
        <taxon>Bacillota</taxon>
        <taxon>Bacilli</taxon>
        <taxon>Bacillales</taxon>
        <taxon>Paenibacillaceae</taxon>
        <taxon>Paenibacillus</taxon>
    </lineage>
</organism>
<evidence type="ECO:0000313" key="2">
    <source>
        <dbReference type="Proteomes" id="UP000249260"/>
    </source>
</evidence>
<protein>
    <submittedName>
        <fullName evidence="1">Uncharacterized protein</fullName>
    </submittedName>
</protein>
<proteinExistence type="predicted"/>